<dbReference type="PROSITE" id="PS51194">
    <property type="entry name" value="HELICASE_CTER"/>
    <property type="match status" value="1"/>
</dbReference>
<comment type="catalytic activity">
    <reaction evidence="5">
        <text>Couples ATP hydrolysis with the unwinding of duplex DNA by translocating in the 3'-5' direction.</text>
        <dbReference type="EC" id="5.6.2.4"/>
    </reaction>
</comment>
<proteinExistence type="inferred from homology"/>
<comment type="similarity">
    <text evidence="1">Belongs to the helicase family. RecQ subfamily.</text>
</comment>
<comment type="caution">
    <text evidence="9">The sequence shown here is derived from an EMBL/GenBank/DDBJ whole genome shotgun (WGS) entry which is preliminary data.</text>
</comment>
<dbReference type="GO" id="GO:0009378">
    <property type="term" value="F:four-way junction helicase activity"/>
    <property type="evidence" value="ECO:0007669"/>
    <property type="project" value="TreeGrafter"/>
</dbReference>
<evidence type="ECO:0000256" key="2">
    <source>
        <dbReference type="ARBA" id="ARBA00023125"/>
    </source>
</evidence>
<reference evidence="9" key="1">
    <citation type="submission" date="2021-03" db="EMBL/GenBank/DDBJ databases">
        <authorList>
            <person name="Bekaert M."/>
        </authorList>
    </citation>
    <scope>NUCLEOTIDE SEQUENCE</scope>
</reference>
<dbReference type="Gene3D" id="3.40.50.300">
    <property type="entry name" value="P-loop containing nucleotide triphosphate hydrolases"/>
    <property type="match status" value="1"/>
</dbReference>
<dbReference type="OrthoDB" id="5959447at2759"/>
<dbReference type="GO" id="GO:0005634">
    <property type="term" value="C:nucleus"/>
    <property type="evidence" value="ECO:0007669"/>
    <property type="project" value="TreeGrafter"/>
</dbReference>
<dbReference type="Proteomes" id="UP000683360">
    <property type="component" value="Unassembled WGS sequence"/>
</dbReference>
<dbReference type="GO" id="GO:0003677">
    <property type="term" value="F:DNA binding"/>
    <property type="evidence" value="ECO:0007669"/>
    <property type="project" value="UniProtKB-KW"/>
</dbReference>
<gene>
    <name evidence="9" type="ORF">MEDL_11656</name>
</gene>
<dbReference type="AlphaFoldDB" id="A0A8S3QQ78"/>
<dbReference type="InterPro" id="IPR001650">
    <property type="entry name" value="Helicase_C-like"/>
</dbReference>
<evidence type="ECO:0000256" key="4">
    <source>
        <dbReference type="ARBA" id="ARBA00023242"/>
    </source>
</evidence>
<dbReference type="GO" id="GO:0043138">
    <property type="term" value="F:3'-5' DNA helicase activity"/>
    <property type="evidence" value="ECO:0007669"/>
    <property type="project" value="UniProtKB-EC"/>
</dbReference>
<evidence type="ECO:0000313" key="9">
    <source>
        <dbReference type="EMBL" id="CAG2196797.1"/>
    </source>
</evidence>
<dbReference type="GO" id="GO:0005694">
    <property type="term" value="C:chromosome"/>
    <property type="evidence" value="ECO:0007669"/>
    <property type="project" value="TreeGrafter"/>
</dbReference>
<protein>
    <recommendedName>
        <fullName evidence="6">DNA 3'-5' helicase</fullName>
        <ecNumber evidence="6">5.6.2.4</ecNumber>
    </recommendedName>
    <alternativeName>
        <fullName evidence="7">DNA 3'-5' helicase BLM</fullName>
    </alternativeName>
</protein>
<evidence type="ECO:0000256" key="6">
    <source>
        <dbReference type="ARBA" id="ARBA00034808"/>
    </source>
</evidence>
<keyword evidence="10" id="KW-1185">Reference proteome</keyword>
<keyword evidence="4" id="KW-0539">Nucleus</keyword>
<dbReference type="PANTHER" id="PTHR13710:SF153">
    <property type="entry name" value="RECQ-LIKE DNA HELICASE BLM"/>
    <property type="match status" value="1"/>
</dbReference>
<keyword evidence="9" id="KW-0378">Hydrolase</keyword>
<organism evidence="9 10">
    <name type="scientific">Mytilus edulis</name>
    <name type="common">Blue mussel</name>
    <dbReference type="NCBI Taxonomy" id="6550"/>
    <lineage>
        <taxon>Eukaryota</taxon>
        <taxon>Metazoa</taxon>
        <taxon>Spiralia</taxon>
        <taxon>Lophotrochozoa</taxon>
        <taxon>Mollusca</taxon>
        <taxon>Bivalvia</taxon>
        <taxon>Autobranchia</taxon>
        <taxon>Pteriomorphia</taxon>
        <taxon>Mytilida</taxon>
        <taxon>Mytiloidea</taxon>
        <taxon>Mytilidae</taxon>
        <taxon>Mytilinae</taxon>
        <taxon>Mytilus</taxon>
    </lineage>
</organism>
<evidence type="ECO:0000256" key="5">
    <source>
        <dbReference type="ARBA" id="ARBA00034617"/>
    </source>
</evidence>
<dbReference type="GO" id="GO:0016787">
    <property type="term" value="F:hydrolase activity"/>
    <property type="evidence" value="ECO:0007669"/>
    <property type="project" value="UniProtKB-KW"/>
</dbReference>
<dbReference type="GO" id="GO:0000724">
    <property type="term" value="P:double-strand break repair via homologous recombination"/>
    <property type="evidence" value="ECO:0007669"/>
    <property type="project" value="TreeGrafter"/>
</dbReference>
<sequence length="213" mass="24365">MFHSKTNEKVKEKIRNDMTVDGDIRILICTNAAGMGVNFFGVHNIIHFNLPRLIDTFVQQMGRAGRDGEFSNELILYRNHKSHLKKVENDLIRMVKDDIINDTESDSSEEVMHRYVSDSERQLINQKLMSYKYTLNSAGSGFIVDSNVVHGLTYEVVTNIVANCNTIFTCEDVMCKFPIWSFQTAVDICDIICDVLGDMDMYNLLEDTEEDSN</sequence>
<dbReference type="SMART" id="SM00490">
    <property type="entry name" value="HELICc"/>
    <property type="match status" value="1"/>
</dbReference>
<feature type="domain" description="Helicase C-terminal" evidence="8">
    <location>
        <begin position="1"/>
        <end position="108"/>
    </location>
</feature>
<evidence type="ECO:0000256" key="1">
    <source>
        <dbReference type="ARBA" id="ARBA00005446"/>
    </source>
</evidence>
<dbReference type="GO" id="GO:0005737">
    <property type="term" value="C:cytoplasm"/>
    <property type="evidence" value="ECO:0007669"/>
    <property type="project" value="TreeGrafter"/>
</dbReference>
<keyword evidence="2" id="KW-0238">DNA-binding</keyword>
<evidence type="ECO:0000259" key="8">
    <source>
        <dbReference type="PROSITE" id="PS51194"/>
    </source>
</evidence>
<keyword evidence="3" id="KW-0413">Isomerase</keyword>
<dbReference type="EMBL" id="CAJPWZ010000574">
    <property type="protein sequence ID" value="CAG2196797.1"/>
    <property type="molecule type" value="Genomic_DNA"/>
</dbReference>
<dbReference type="Pfam" id="PF00271">
    <property type="entry name" value="Helicase_C"/>
    <property type="match status" value="1"/>
</dbReference>
<name>A0A8S3QQ78_MYTED</name>
<dbReference type="EC" id="5.6.2.4" evidence="6"/>
<dbReference type="SUPFAM" id="SSF52540">
    <property type="entry name" value="P-loop containing nucleoside triphosphate hydrolases"/>
    <property type="match status" value="1"/>
</dbReference>
<accession>A0A8S3QQ78</accession>
<dbReference type="InterPro" id="IPR027417">
    <property type="entry name" value="P-loop_NTPase"/>
</dbReference>
<dbReference type="PANTHER" id="PTHR13710">
    <property type="entry name" value="DNA HELICASE RECQ FAMILY MEMBER"/>
    <property type="match status" value="1"/>
</dbReference>
<evidence type="ECO:0000256" key="3">
    <source>
        <dbReference type="ARBA" id="ARBA00023235"/>
    </source>
</evidence>
<evidence type="ECO:0000313" key="10">
    <source>
        <dbReference type="Proteomes" id="UP000683360"/>
    </source>
</evidence>
<evidence type="ECO:0000256" key="7">
    <source>
        <dbReference type="ARBA" id="ARBA00044542"/>
    </source>
</evidence>